<dbReference type="PANTHER" id="PTHR37162:SF11">
    <property type="match status" value="1"/>
</dbReference>
<evidence type="ECO:0000313" key="2">
    <source>
        <dbReference type="EMBL" id="KAK9976445.1"/>
    </source>
</evidence>
<comment type="caution">
    <text evidence="2">The sequence shown here is derived from an EMBL/GenBank/DDBJ whole genome shotgun (WGS) entry which is preliminary data.</text>
</comment>
<dbReference type="EMBL" id="JAWDJR010000004">
    <property type="protein sequence ID" value="KAK9976445.1"/>
    <property type="molecule type" value="Genomic_DNA"/>
</dbReference>
<protein>
    <submittedName>
        <fullName evidence="2">Uncharacterized protein</fullName>
    </submittedName>
</protein>
<name>A0AAW2ARR6_CULAL</name>
<evidence type="ECO:0000313" key="3">
    <source>
        <dbReference type="Proteomes" id="UP001479290"/>
    </source>
</evidence>
<reference evidence="2 3" key="1">
    <citation type="submission" date="2024-05" db="EMBL/GenBank/DDBJ databases">
        <title>A high-quality chromosomal-level genome assembly of Topmouth culter (Culter alburnus).</title>
        <authorList>
            <person name="Zhao H."/>
        </authorList>
    </citation>
    <scope>NUCLEOTIDE SEQUENCE [LARGE SCALE GENOMIC DNA]</scope>
    <source>
        <strain evidence="2">CATC2023</strain>
        <tissue evidence="2">Muscle</tissue>
    </source>
</reference>
<feature type="coiled-coil region" evidence="1">
    <location>
        <begin position="317"/>
        <end position="353"/>
    </location>
</feature>
<dbReference type="PANTHER" id="PTHR37162">
    <property type="entry name" value="HAT FAMILY DIMERISATION DOMAINCONTAINING PROTEIN-RELATED"/>
    <property type="match status" value="1"/>
</dbReference>
<keyword evidence="1" id="KW-0175">Coiled coil</keyword>
<gene>
    <name evidence="2" type="ORF">ABG768_021650</name>
</gene>
<dbReference type="Proteomes" id="UP001479290">
    <property type="component" value="Unassembled WGS sequence"/>
</dbReference>
<sequence>MLQKFVDAAEDKRVQKPSTASYDAILAARGDPLVIAKLEFFLAIARSFNPFLQRYQTDEPVLPFLVKDLTELLMSLLRRFIKRELLQDQTPLQLTKMDISEEKKCVSLKSLDIGLGAESAIKALLGKPGNKTGELSVLNFRRECLQCLVKVVKKLQIACLDPARMNRDPEWCITQMKNLVQTFIQGKQLAGGIAAGDVIIQQFTSFLSVESREEEFMSFQPLSQRLDVFLHSKLCTSHPDLLKFCQSVLLLSHGQATVERGFSVNKEVETCNLLDESLEALRLICDKVIGCGGILKVPLTKELLASAASARSHYRLYLENERKKESATQELKRKAAEKELEDLRNQRRVLSVVCDSLEVDADKFAEIAEGKTGTKMAELITKSNSLRRRHKDKKLNCSKWTK</sequence>
<keyword evidence="3" id="KW-1185">Reference proteome</keyword>
<proteinExistence type="predicted"/>
<evidence type="ECO:0000256" key="1">
    <source>
        <dbReference type="SAM" id="Coils"/>
    </source>
</evidence>
<accession>A0AAW2ARR6</accession>
<dbReference type="AlphaFoldDB" id="A0AAW2ARR6"/>
<organism evidence="2 3">
    <name type="scientific">Culter alburnus</name>
    <name type="common">Topmouth culter</name>
    <dbReference type="NCBI Taxonomy" id="194366"/>
    <lineage>
        <taxon>Eukaryota</taxon>
        <taxon>Metazoa</taxon>
        <taxon>Chordata</taxon>
        <taxon>Craniata</taxon>
        <taxon>Vertebrata</taxon>
        <taxon>Euteleostomi</taxon>
        <taxon>Actinopterygii</taxon>
        <taxon>Neopterygii</taxon>
        <taxon>Teleostei</taxon>
        <taxon>Ostariophysi</taxon>
        <taxon>Cypriniformes</taxon>
        <taxon>Xenocyprididae</taxon>
        <taxon>Xenocypridinae</taxon>
        <taxon>Culter</taxon>
    </lineage>
</organism>